<dbReference type="EMBL" id="BOMI01000021">
    <property type="protein sequence ID" value="GID72658.1"/>
    <property type="molecule type" value="Genomic_DNA"/>
</dbReference>
<dbReference type="SUPFAM" id="SSF47413">
    <property type="entry name" value="lambda repressor-like DNA-binding domains"/>
    <property type="match status" value="1"/>
</dbReference>
<name>A0ABQ3XY34_9ACTN</name>
<evidence type="ECO:0000313" key="5">
    <source>
        <dbReference type="EMBL" id="GID72658.1"/>
    </source>
</evidence>
<dbReference type="Pfam" id="PF13377">
    <property type="entry name" value="Peripla_BP_3"/>
    <property type="match status" value="1"/>
</dbReference>
<evidence type="ECO:0000256" key="3">
    <source>
        <dbReference type="ARBA" id="ARBA00023163"/>
    </source>
</evidence>
<dbReference type="InterPro" id="IPR028082">
    <property type="entry name" value="Peripla_BP_I"/>
</dbReference>
<dbReference type="PROSITE" id="PS50932">
    <property type="entry name" value="HTH_LACI_2"/>
    <property type="match status" value="1"/>
</dbReference>
<dbReference type="CDD" id="cd06267">
    <property type="entry name" value="PBP1_LacI_sugar_binding-like"/>
    <property type="match status" value="1"/>
</dbReference>
<accession>A0ABQ3XY34</accession>
<organism evidence="5 6">
    <name type="scientific">Paractinoplanes deccanensis</name>
    <dbReference type="NCBI Taxonomy" id="113561"/>
    <lineage>
        <taxon>Bacteria</taxon>
        <taxon>Bacillati</taxon>
        <taxon>Actinomycetota</taxon>
        <taxon>Actinomycetes</taxon>
        <taxon>Micromonosporales</taxon>
        <taxon>Micromonosporaceae</taxon>
        <taxon>Paractinoplanes</taxon>
    </lineage>
</organism>
<sequence length="318" mass="33230">MATTLKDVARIARVSVKTVSNVIHDHPHVSDEVRRRVETAIRQLGYRPNLAARGLRRGRSGLLTLVAPHAPGVVEAIVSGATALGFRVVLAPPDASLAEGPDVDAVLVSREAPASGRLDALAPAGTPLVLLTGIPDPRYDCVGPDTVQSVRDAFGHLTLAGRRRVAAVGSNGFREAVRRAWPTPPAGRLSLASGSGPAEGYRAVRWLVTGGQPPDAILCGSDLPAAAVIRAVADEGLRVPEDVAVIAIGDGEAGRYLRPAVTTVATDPAFIAGHALGLVVRRLGDRAAPPVQIVAPHVVLTRESTRPLRLSTQVPRML</sequence>
<dbReference type="InterPro" id="IPR010982">
    <property type="entry name" value="Lambda_DNA-bd_dom_sf"/>
</dbReference>
<dbReference type="InterPro" id="IPR000843">
    <property type="entry name" value="HTH_LacI"/>
</dbReference>
<dbReference type="InterPro" id="IPR046335">
    <property type="entry name" value="LacI/GalR-like_sensor"/>
</dbReference>
<keyword evidence="6" id="KW-1185">Reference proteome</keyword>
<reference evidence="5 6" key="1">
    <citation type="submission" date="2021-01" db="EMBL/GenBank/DDBJ databases">
        <title>Whole genome shotgun sequence of Actinoplanes deccanensis NBRC 13994.</title>
        <authorList>
            <person name="Komaki H."/>
            <person name="Tamura T."/>
        </authorList>
    </citation>
    <scope>NUCLEOTIDE SEQUENCE [LARGE SCALE GENOMIC DNA]</scope>
    <source>
        <strain evidence="5 6">NBRC 13994</strain>
    </source>
</reference>
<dbReference type="SUPFAM" id="SSF53822">
    <property type="entry name" value="Periplasmic binding protein-like I"/>
    <property type="match status" value="1"/>
</dbReference>
<dbReference type="SMART" id="SM00354">
    <property type="entry name" value="HTH_LACI"/>
    <property type="match status" value="1"/>
</dbReference>
<dbReference type="Gene3D" id="3.40.50.2300">
    <property type="match status" value="2"/>
</dbReference>
<dbReference type="Proteomes" id="UP000609879">
    <property type="component" value="Unassembled WGS sequence"/>
</dbReference>
<comment type="caution">
    <text evidence="5">The sequence shown here is derived from an EMBL/GenBank/DDBJ whole genome shotgun (WGS) entry which is preliminary data.</text>
</comment>
<evidence type="ECO:0000313" key="6">
    <source>
        <dbReference type="Proteomes" id="UP000609879"/>
    </source>
</evidence>
<dbReference type="PANTHER" id="PTHR30146">
    <property type="entry name" value="LACI-RELATED TRANSCRIPTIONAL REPRESSOR"/>
    <property type="match status" value="1"/>
</dbReference>
<dbReference type="Gene3D" id="1.10.260.40">
    <property type="entry name" value="lambda repressor-like DNA-binding domains"/>
    <property type="match status" value="1"/>
</dbReference>
<dbReference type="RefSeq" id="WP_203760601.1">
    <property type="nucleotide sequence ID" value="NZ_BAAABO010000006.1"/>
</dbReference>
<evidence type="ECO:0000256" key="1">
    <source>
        <dbReference type="ARBA" id="ARBA00023015"/>
    </source>
</evidence>
<keyword evidence="1" id="KW-0805">Transcription regulation</keyword>
<proteinExistence type="predicted"/>
<dbReference type="PANTHER" id="PTHR30146:SF153">
    <property type="entry name" value="LACTOSE OPERON REPRESSOR"/>
    <property type="match status" value="1"/>
</dbReference>
<gene>
    <name evidence="5" type="ORF">Ade02nite_12990</name>
</gene>
<evidence type="ECO:0000259" key="4">
    <source>
        <dbReference type="PROSITE" id="PS50932"/>
    </source>
</evidence>
<dbReference type="CDD" id="cd01392">
    <property type="entry name" value="HTH_LacI"/>
    <property type="match status" value="1"/>
</dbReference>
<keyword evidence="2" id="KW-0238">DNA-binding</keyword>
<keyword evidence="3" id="KW-0804">Transcription</keyword>
<feature type="domain" description="HTH lacI-type" evidence="4">
    <location>
        <begin position="3"/>
        <end position="57"/>
    </location>
</feature>
<protein>
    <submittedName>
        <fullName evidence="5">LacI family transcriptional regulator</fullName>
    </submittedName>
</protein>
<evidence type="ECO:0000256" key="2">
    <source>
        <dbReference type="ARBA" id="ARBA00023125"/>
    </source>
</evidence>
<dbReference type="Pfam" id="PF00356">
    <property type="entry name" value="LacI"/>
    <property type="match status" value="1"/>
</dbReference>
<dbReference type="PROSITE" id="PS00356">
    <property type="entry name" value="HTH_LACI_1"/>
    <property type="match status" value="1"/>
</dbReference>